<dbReference type="InterPro" id="IPR002126">
    <property type="entry name" value="Cadherin-like_dom"/>
</dbReference>
<evidence type="ECO:0000313" key="4">
    <source>
        <dbReference type="Proteomes" id="UP000279833"/>
    </source>
</evidence>
<name>A0A183KKK8_9TREM</name>
<dbReference type="SUPFAM" id="SSF49313">
    <property type="entry name" value="Cadherin-like"/>
    <property type="match status" value="1"/>
</dbReference>
<keyword evidence="4" id="KW-1185">Reference proteome</keyword>
<protein>
    <submittedName>
        <fullName evidence="5">Cadherin domain-containing protein</fullName>
    </submittedName>
</protein>
<dbReference type="AlphaFoldDB" id="A0A183KKK8"/>
<dbReference type="EMBL" id="UZAK01037742">
    <property type="protein sequence ID" value="VDP59564.1"/>
    <property type="molecule type" value="Genomic_DNA"/>
</dbReference>
<evidence type="ECO:0000313" key="3">
    <source>
        <dbReference type="EMBL" id="VDP59564.1"/>
    </source>
</evidence>
<dbReference type="Gene3D" id="2.60.40.60">
    <property type="entry name" value="Cadherins"/>
    <property type="match status" value="1"/>
</dbReference>
<dbReference type="InterPro" id="IPR015919">
    <property type="entry name" value="Cadherin-like_sf"/>
</dbReference>
<dbReference type="CDD" id="cd11304">
    <property type="entry name" value="Cadherin_repeat"/>
    <property type="match status" value="1"/>
</dbReference>
<dbReference type="GO" id="GO:0016020">
    <property type="term" value="C:membrane"/>
    <property type="evidence" value="ECO:0007669"/>
    <property type="project" value="InterPro"/>
</dbReference>
<feature type="domain" description="Cadherin" evidence="2">
    <location>
        <begin position="7"/>
        <end position="113"/>
    </location>
</feature>
<accession>A0A183KKK8</accession>
<evidence type="ECO:0000313" key="5">
    <source>
        <dbReference type="WBParaSite" id="SCUD_0001557301-mRNA-1"/>
    </source>
</evidence>
<sequence length="143" mass="16285">RHGPVFDKPHYNFKIGQRSPIGSIVGQIQAIEEVNQPREYSNTAICSYRLEPVDSPFSINNYGVIRVREALLSLAQRPYSLQVIAEDCSRPVPHRASVSVTIEQILLDCKPGWKKIQTESELYSHLQFILYAKQNKNSTKNNT</sequence>
<dbReference type="Proteomes" id="UP000279833">
    <property type="component" value="Unassembled WGS sequence"/>
</dbReference>
<proteinExistence type="predicted"/>
<evidence type="ECO:0000259" key="2">
    <source>
        <dbReference type="PROSITE" id="PS50268"/>
    </source>
</evidence>
<dbReference type="PROSITE" id="PS50268">
    <property type="entry name" value="CADHERIN_2"/>
    <property type="match status" value="1"/>
</dbReference>
<reference evidence="3 4" key="2">
    <citation type="submission" date="2018-11" db="EMBL/GenBank/DDBJ databases">
        <authorList>
            <consortium name="Pathogen Informatics"/>
        </authorList>
    </citation>
    <scope>NUCLEOTIDE SEQUENCE [LARGE SCALE GENOMIC DNA]</scope>
    <source>
        <strain evidence="3">Dakar</strain>
        <strain evidence="4">Dakar, Senegal</strain>
    </source>
</reference>
<evidence type="ECO:0000256" key="1">
    <source>
        <dbReference type="PROSITE-ProRule" id="PRU00043"/>
    </source>
</evidence>
<gene>
    <name evidence="3" type="ORF">SCUD_LOCUS15570</name>
</gene>
<dbReference type="GO" id="GO:0007156">
    <property type="term" value="P:homophilic cell adhesion via plasma membrane adhesion molecules"/>
    <property type="evidence" value="ECO:0007669"/>
    <property type="project" value="InterPro"/>
</dbReference>
<keyword evidence="1" id="KW-0106">Calcium</keyword>
<dbReference type="GO" id="GO:0005509">
    <property type="term" value="F:calcium ion binding"/>
    <property type="evidence" value="ECO:0007669"/>
    <property type="project" value="UniProtKB-UniRule"/>
</dbReference>
<dbReference type="STRING" id="6186.A0A183KKK8"/>
<dbReference type="WBParaSite" id="SCUD_0001557301-mRNA-1">
    <property type="protein sequence ID" value="SCUD_0001557301-mRNA-1"/>
    <property type="gene ID" value="SCUD_0001557301"/>
</dbReference>
<reference evidence="5" key="1">
    <citation type="submission" date="2016-06" db="UniProtKB">
        <authorList>
            <consortium name="WormBaseParasite"/>
        </authorList>
    </citation>
    <scope>IDENTIFICATION</scope>
</reference>
<organism evidence="5">
    <name type="scientific">Schistosoma curassoni</name>
    <dbReference type="NCBI Taxonomy" id="6186"/>
    <lineage>
        <taxon>Eukaryota</taxon>
        <taxon>Metazoa</taxon>
        <taxon>Spiralia</taxon>
        <taxon>Lophotrochozoa</taxon>
        <taxon>Platyhelminthes</taxon>
        <taxon>Trematoda</taxon>
        <taxon>Digenea</taxon>
        <taxon>Strigeidida</taxon>
        <taxon>Schistosomatoidea</taxon>
        <taxon>Schistosomatidae</taxon>
        <taxon>Schistosoma</taxon>
    </lineage>
</organism>